<evidence type="ECO:0000256" key="6">
    <source>
        <dbReference type="ARBA" id="ARBA00023012"/>
    </source>
</evidence>
<dbReference type="PANTHER" id="PTHR43711">
    <property type="entry name" value="TWO-COMPONENT HISTIDINE KINASE"/>
    <property type="match status" value="1"/>
</dbReference>
<dbReference type="Proteomes" id="UP000641954">
    <property type="component" value="Unassembled WGS sequence"/>
</dbReference>
<dbReference type="InterPro" id="IPR003594">
    <property type="entry name" value="HATPase_dom"/>
</dbReference>
<dbReference type="Gene3D" id="1.10.287.130">
    <property type="match status" value="1"/>
</dbReference>
<dbReference type="Pfam" id="PF00512">
    <property type="entry name" value="HisKA"/>
    <property type="match status" value="1"/>
</dbReference>
<dbReference type="InterPro" id="IPR003661">
    <property type="entry name" value="HisK_dim/P_dom"/>
</dbReference>
<evidence type="ECO:0000256" key="2">
    <source>
        <dbReference type="ARBA" id="ARBA00012438"/>
    </source>
</evidence>
<dbReference type="SMART" id="SM00388">
    <property type="entry name" value="HisKA"/>
    <property type="match status" value="1"/>
</dbReference>
<dbReference type="CDD" id="cd00082">
    <property type="entry name" value="HisKA"/>
    <property type="match status" value="1"/>
</dbReference>
<organism evidence="9 10">
    <name type="scientific">Planktothricoides raciborskii FACHB-1370</name>
    <dbReference type="NCBI Taxonomy" id="2949576"/>
    <lineage>
        <taxon>Bacteria</taxon>
        <taxon>Bacillati</taxon>
        <taxon>Cyanobacteriota</taxon>
        <taxon>Cyanophyceae</taxon>
        <taxon>Oscillatoriophycideae</taxon>
        <taxon>Oscillatoriales</taxon>
        <taxon>Oscillatoriaceae</taxon>
        <taxon>Planktothricoides</taxon>
    </lineage>
</organism>
<protein>
    <recommendedName>
        <fullName evidence="2">histidine kinase</fullName>
        <ecNumber evidence="2">2.7.13.3</ecNumber>
    </recommendedName>
</protein>
<keyword evidence="7" id="KW-0472">Membrane</keyword>
<dbReference type="InterPro" id="IPR005467">
    <property type="entry name" value="His_kinase_dom"/>
</dbReference>
<proteinExistence type="predicted"/>
<keyword evidence="5 9" id="KW-0418">Kinase</keyword>
<dbReference type="InterPro" id="IPR036890">
    <property type="entry name" value="HATPase_C_sf"/>
</dbReference>
<dbReference type="InterPro" id="IPR004358">
    <property type="entry name" value="Sig_transdc_His_kin-like_C"/>
</dbReference>
<evidence type="ECO:0000256" key="5">
    <source>
        <dbReference type="ARBA" id="ARBA00022777"/>
    </source>
</evidence>
<comment type="catalytic activity">
    <reaction evidence="1">
        <text>ATP + protein L-histidine = ADP + protein N-phospho-L-histidine.</text>
        <dbReference type="EC" id="2.7.13.3"/>
    </reaction>
</comment>
<evidence type="ECO:0000313" key="10">
    <source>
        <dbReference type="Proteomes" id="UP000641954"/>
    </source>
</evidence>
<evidence type="ECO:0000256" key="4">
    <source>
        <dbReference type="ARBA" id="ARBA00022679"/>
    </source>
</evidence>
<dbReference type="GO" id="GO:0016301">
    <property type="term" value="F:kinase activity"/>
    <property type="evidence" value="ECO:0007669"/>
    <property type="project" value="UniProtKB-KW"/>
</dbReference>
<dbReference type="PROSITE" id="PS50109">
    <property type="entry name" value="HIS_KIN"/>
    <property type="match status" value="1"/>
</dbReference>
<sequence length="422" mass="46988">MFNGIRHRLLMSYLLVFASILVVFAIAVRGIFTRILMRQLTETLRALAEGSAAVAFEQGKIQFNHINDNFFYERDLMQHEQTLQWFDRAGNLMAQQGVYIVNLPLEKREAVQFQETPRLEAVTLPMMGSNGGEIVGYVRASQSLTEVDQIIQKLDCGLAGGILMALLLSGAGGVWLTRQAMQPIEDSFQRLKQFTADASHEMRSPLMAIKSNVMVALRYPEGMRNTDGEKFEAIASATNQMTQLTEDLLFLARTDGHADLSVQILRRDWENVDLTTTLQKLINLYQTQAEAKQIKLYGRIRENLYVAGDEGQLTRLFVNLIQNALHYTTAGGTISLSAINFGVYIEVEVRDTGVGIAEEDVEKVFERFWRADRTRAYGQGGSGLGLAIARAIVQQHKGAIDVTSQLGIGSCFTVRLPASSPT</sequence>
<dbReference type="InterPro" id="IPR050736">
    <property type="entry name" value="Sensor_HK_Regulatory"/>
</dbReference>
<evidence type="ECO:0000313" key="9">
    <source>
        <dbReference type="EMBL" id="MBD2542925.1"/>
    </source>
</evidence>
<comment type="caution">
    <text evidence="9">The sequence shown here is derived from an EMBL/GenBank/DDBJ whole genome shotgun (WGS) entry which is preliminary data.</text>
</comment>
<dbReference type="Pfam" id="PF02518">
    <property type="entry name" value="HATPase_c"/>
    <property type="match status" value="1"/>
</dbReference>
<reference evidence="9 10" key="1">
    <citation type="journal article" date="2020" name="ISME J.">
        <title>Comparative genomics reveals insights into cyanobacterial evolution and habitat adaptation.</title>
        <authorList>
            <person name="Chen M.Y."/>
            <person name="Teng W.K."/>
            <person name="Zhao L."/>
            <person name="Hu C.X."/>
            <person name="Zhou Y.K."/>
            <person name="Han B.P."/>
            <person name="Song L.R."/>
            <person name="Shu W.S."/>
        </authorList>
    </citation>
    <scope>NUCLEOTIDE SEQUENCE [LARGE SCALE GENOMIC DNA]</scope>
    <source>
        <strain evidence="9 10">FACHB-1370</strain>
    </source>
</reference>
<feature type="transmembrane region" description="Helical" evidence="7">
    <location>
        <begin position="12"/>
        <end position="32"/>
    </location>
</feature>
<keyword evidence="10" id="KW-1185">Reference proteome</keyword>
<feature type="domain" description="Histidine kinase" evidence="8">
    <location>
        <begin position="197"/>
        <end position="420"/>
    </location>
</feature>
<keyword evidence="6" id="KW-0902">Two-component regulatory system</keyword>
<dbReference type="PANTHER" id="PTHR43711:SF1">
    <property type="entry name" value="HISTIDINE KINASE 1"/>
    <property type="match status" value="1"/>
</dbReference>
<dbReference type="InterPro" id="IPR036097">
    <property type="entry name" value="HisK_dim/P_sf"/>
</dbReference>
<keyword evidence="7" id="KW-0812">Transmembrane</keyword>
<keyword evidence="4" id="KW-0808">Transferase</keyword>
<dbReference type="EC" id="2.7.13.3" evidence="2"/>
<evidence type="ECO:0000256" key="7">
    <source>
        <dbReference type="SAM" id="Phobius"/>
    </source>
</evidence>
<dbReference type="CDD" id="cd00075">
    <property type="entry name" value="HATPase"/>
    <property type="match status" value="1"/>
</dbReference>
<dbReference type="Gene3D" id="3.30.565.10">
    <property type="entry name" value="Histidine kinase-like ATPase, C-terminal domain"/>
    <property type="match status" value="1"/>
</dbReference>
<name>A0ABR8EB22_9CYAN</name>
<dbReference type="SUPFAM" id="SSF47384">
    <property type="entry name" value="Homodimeric domain of signal transducing histidine kinase"/>
    <property type="match status" value="1"/>
</dbReference>
<evidence type="ECO:0000256" key="1">
    <source>
        <dbReference type="ARBA" id="ARBA00000085"/>
    </source>
</evidence>
<dbReference type="PRINTS" id="PR00344">
    <property type="entry name" value="BCTRLSENSOR"/>
</dbReference>
<evidence type="ECO:0000256" key="3">
    <source>
        <dbReference type="ARBA" id="ARBA00022553"/>
    </source>
</evidence>
<keyword evidence="3" id="KW-0597">Phosphoprotein</keyword>
<dbReference type="SUPFAM" id="SSF55874">
    <property type="entry name" value="ATPase domain of HSP90 chaperone/DNA topoisomerase II/histidine kinase"/>
    <property type="match status" value="1"/>
</dbReference>
<gene>
    <name evidence="9" type="ORF">H6G72_03440</name>
</gene>
<accession>A0ABR8EB22</accession>
<keyword evidence="7" id="KW-1133">Transmembrane helix</keyword>
<dbReference type="EMBL" id="JACJSK010000004">
    <property type="protein sequence ID" value="MBD2542925.1"/>
    <property type="molecule type" value="Genomic_DNA"/>
</dbReference>
<evidence type="ECO:0000259" key="8">
    <source>
        <dbReference type="PROSITE" id="PS50109"/>
    </source>
</evidence>
<dbReference type="SMART" id="SM00387">
    <property type="entry name" value="HATPase_c"/>
    <property type="match status" value="1"/>
</dbReference>